<dbReference type="PANTHER" id="PTHR43011:SF1">
    <property type="entry name" value="IRON-SULFUR CLUSTER ASSEMBLY 2 HOMOLOG, MITOCHONDRIAL"/>
    <property type="match status" value="1"/>
</dbReference>
<dbReference type="GO" id="GO:0051537">
    <property type="term" value="F:2 iron, 2 sulfur cluster binding"/>
    <property type="evidence" value="ECO:0007669"/>
    <property type="project" value="TreeGrafter"/>
</dbReference>
<organism evidence="2 3">
    <name type="scientific">Candidatus Thiodiazotropha taylori</name>
    <dbReference type="NCBI Taxonomy" id="2792791"/>
    <lineage>
        <taxon>Bacteria</taxon>
        <taxon>Pseudomonadati</taxon>
        <taxon>Pseudomonadota</taxon>
        <taxon>Gammaproteobacteria</taxon>
        <taxon>Chromatiales</taxon>
        <taxon>Sedimenticolaceae</taxon>
        <taxon>Candidatus Thiodiazotropha</taxon>
    </lineage>
</organism>
<evidence type="ECO:0000313" key="3">
    <source>
        <dbReference type="Proteomes" id="UP000886667"/>
    </source>
</evidence>
<protein>
    <submittedName>
        <fullName evidence="2">Iron-sulfur cluster assembly accessory protein</fullName>
    </submittedName>
</protein>
<name>A0A9E4N1X5_9GAMM</name>
<dbReference type="InterPro" id="IPR000361">
    <property type="entry name" value="ATAP_core_dom"/>
</dbReference>
<dbReference type="Pfam" id="PF01521">
    <property type="entry name" value="Fe-S_biosyn"/>
    <property type="match status" value="1"/>
</dbReference>
<dbReference type="Gene3D" id="2.60.300.12">
    <property type="entry name" value="HesB-like domain"/>
    <property type="match status" value="1"/>
</dbReference>
<feature type="domain" description="Core" evidence="1">
    <location>
        <begin position="2"/>
        <end position="103"/>
    </location>
</feature>
<dbReference type="EMBL" id="JAEPCM010000030">
    <property type="protein sequence ID" value="MCG7945096.1"/>
    <property type="molecule type" value="Genomic_DNA"/>
</dbReference>
<dbReference type="PANTHER" id="PTHR43011">
    <property type="entry name" value="IRON-SULFUR CLUSTER ASSEMBLY 2 HOMOLOG, MITOCHONDRIAL"/>
    <property type="match status" value="1"/>
</dbReference>
<dbReference type="GO" id="GO:0051539">
    <property type="term" value="F:4 iron, 4 sulfur cluster binding"/>
    <property type="evidence" value="ECO:0007669"/>
    <property type="project" value="TreeGrafter"/>
</dbReference>
<dbReference type="InterPro" id="IPR016092">
    <property type="entry name" value="ATAP"/>
</dbReference>
<dbReference type="InterPro" id="IPR017870">
    <property type="entry name" value="FeS_cluster_insertion_CS"/>
</dbReference>
<dbReference type="SUPFAM" id="SSF89360">
    <property type="entry name" value="HesB-like domain"/>
    <property type="match status" value="1"/>
</dbReference>
<gene>
    <name evidence="2" type="ORF">JAZ07_01980</name>
</gene>
<evidence type="ECO:0000259" key="1">
    <source>
        <dbReference type="Pfam" id="PF01521"/>
    </source>
</evidence>
<dbReference type="Proteomes" id="UP000886667">
    <property type="component" value="Unassembled WGS sequence"/>
</dbReference>
<accession>A0A9E4N1X5</accession>
<dbReference type="InterPro" id="IPR035903">
    <property type="entry name" value="HesB-like_dom_sf"/>
</dbReference>
<dbReference type="AlphaFoldDB" id="A0A9E4N1X5"/>
<dbReference type="PROSITE" id="PS01152">
    <property type="entry name" value="HESB"/>
    <property type="match status" value="1"/>
</dbReference>
<dbReference type="GO" id="GO:0016226">
    <property type="term" value="P:iron-sulfur cluster assembly"/>
    <property type="evidence" value="ECO:0007669"/>
    <property type="project" value="InterPro"/>
</dbReference>
<comment type="caution">
    <text evidence="2">The sequence shown here is derived from an EMBL/GenBank/DDBJ whole genome shotgun (WGS) entry which is preliminary data.</text>
</comment>
<dbReference type="GO" id="GO:0005506">
    <property type="term" value="F:iron ion binding"/>
    <property type="evidence" value="ECO:0007669"/>
    <property type="project" value="TreeGrafter"/>
</dbReference>
<proteinExistence type="predicted"/>
<dbReference type="NCBIfam" id="TIGR00049">
    <property type="entry name" value="iron-sulfur cluster assembly accessory protein"/>
    <property type="match status" value="1"/>
</dbReference>
<sequence>MLTLTENAQKAISRFIMGSETPVGGLRISVTGGGCSGLQYGMALEESANDEDAVIEIDELKIFVDPLSAPMLNGVTVDFLDSMEGSGFKFDNPNATNSCGCGNSFSA</sequence>
<evidence type="ECO:0000313" key="2">
    <source>
        <dbReference type="EMBL" id="MCG7945096.1"/>
    </source>
</evidence>
<reference evidence="2" key="1">
    <citation type="journal article" date="2021" name="Proc. Natl. Acad. Sci. U.S.A.">
        <title>Global biogeography of chemosynthetic symbionts reveals both localized and globally distributed symbiont groups. .</title>
        <authorList>
            <person name="Osvatic J.T."/>
            <person name="Wilkins L.G.E."/>
            <person name="Leibrecht L."/>
            <person name="Leray M."/>
            <person name="Zauner S."/>
            <person name="Polzin J."/>
            <person name="Camacho Y."/>
            <person name="Gros O."/>
            <person name="van Gils J.A."/>
            <person name="Eisen J.A."/>
            <person name="Petersen J.M."/>
            <person name="Yuen B."/>
        </authorList>
    </citation>
    <scope>NUCLEOTIDE SEQUENCE</scope>
    <source>
        <strain evidence="2">MAGclacostrist064TRANS</strain>
    </source>
</reference>